<dbReference type="AlphaFoldDB" id="A0A348AND5"/>
<dbReference type="GO" id="GO:0003677">
    <property type="term" value="F:DNA binding"/>
    <property type="evidence" value="ECO:0007669"/>
    <property type="project" value="UniProtKB-KW"/>
</dbReference>
<reference evidence="6 7" key="1">
    <citation type="journal article" date="2018" name="Int. J. Syst. Evol. Microbiol.">
        <title>Methylomusa anaerophila gen. nov., sp. nov., an anaerobic methanol-utilizing bacterium isolated from a microbial fuel cell.</title>
        <authorList>
            <person name="Amano N."/>
            <person name="Yamamuro A."/>
            <person name="Miyahara M."/>
            <person name="Kouzuma A."/>
            <person name="Abe T."/>
            <person name="Watanabe K."/>
        </authorList>
    </citation>
    <scope>NUCLEOTIDE SEQUENCE [LARGE SCALE GENOMIC DNA]</scope>
    <source>
        <strain evidence="6 7">MMFC1</strain>
    </source>
</reference>
<dbReference type="KEGG" id="mana:MAMMFC1_03278"/>
<evidence type="ECO:0000259" key="4">
    <source>
        <dbReference type="PROSITE" id="PS50042"/>
    </source>
</evidence>
<dbReference type="CDD" id="cd00038">
    <property type="entry name" value="CAP_ED"/>
    <property type="match status" value="1"/>
</dbReference>
<dbReference type="InterPro" id="IPR050397">
    <property type="entry name" value="Env_Response_Regulators"/>
</dbReference>
<proteinExistence type="predicted"/>
<dbReference type="EMBL" id="AP018449">
    <property type="protein sequence ID" value="BBB92583.1"/>
    <property type="molecule type" value="Genomic_DNA"/>
</dbReference>
<evidence type="ECO:0000256" key="1">
    <source>
        <dbReference type="ARBA" id="ARBA00023015"/>
    </source>
</evidence>
<dbReference type="SUPFAM" id="SSF46785">
    <property type="entry name" value="Winged helix' DNA-binding domain"/>
    <property type="match status" value="1"/>
</dbReference>
<dbReference type="InterPro" id="IPR000595">
    <property type="entry name" value="cNMP-bd_dom"/>
</dbReference>
<dbReference type="InterPro" id="IPR012318">
    <property type="entry name" value="HTH_CRP"/>
</dbReference>
<dbReference type="Pfam" id="PF00027">
    <property type="entry name" value="cNMP_binding"/>
    <property type="match status" value="1"/>
</dbReference>
<evidence type="ECO:0000256" key="2">
    <source>
        <dbReference type="ARBA" id="ARBA00023125"/>
    </source>
</evidence>
<dbReference type="Gene3D" id="2.60.120.10">
    <property type="entry name" value="Jelly Rolls"/>
    <property type="match status" value="1"/>
</dbReference>
<keyword evidence="7" id="KW-1185">Reference proteome</keyword>
<keyword evidence="2" id="KW-0238">DNA-binding</keyword>
<keyword evidence="3" id="KW-0804">Transcription</keyword>
<evidence type="ECO:0000259" key="5">
    <source>
        <dbReference type="PROSITE" id="PS51063"/>
    </source>
</evidence>
<dbReference type="Pfam" id="PF13545">
    <property type="entry name" value="HTH_Crp_2"/>
    <property type="match status" value="1"/>
</dbReference>
<dbReference type="PANTHER" id="PTHR24567:SF26">
    <property type="entry name" value="REGULATORY PROTEIN YEIL"/>
    <property type="match status" value="1"/>
</dbReference>
<dbReference type="SMART" id="SM00419">
    <property type="entry name" value="HTH_CRP"/>
    <property type="match status" value="1"/>
</dbReference>
<gene>
    <name evidence="6" type="primary">crp_3</name>
    <name evidence="6" type="ORF">MAMMFC1_03278</name>
</gene>
<sequence>MNQLDKKRYLCLHDIPLFSGLSMEFFRQICLATDKQHLTKGQSLFRQGEVSNRIYIIKEGYFKLLRITPDGDETILQFVGPGEIIGETALFRADKAQLATAISVGEAKVCSIDHNTFEKIIKNQPNLAWELIRNLGDRLYGVWEQLSETNSQTTQEKVLSLMIRMANEHGESCHEGVRITIPLTQQEIASLVGASRVMVVQAIKELTMQNYLCRENRYYILKNKCF</sequence>
<dbReference type="PANTHER" id="PTHR24567">
    <property type="entry name" value="CRP FAMILY TRANSCRIPTIONAL REGULATORY PROTEIN"/>
    <property type="match status" value="1"/>
</dbReference>
<dbReference type="SUPFAM" id="SSF51206">
    <property type="entry name" value="cAMP-binding domain-like"/>
    <property type="match status" value="1"/>
</dbReference>
<organism evidence="6 7">
    <name type="scientific">Methylomusa anaerophila</name>
    <dbReference type="NCBI Taxonomy" id="1930071"/>
    <lineage>
        <taxon>Bacteria</taxon>
        <taxon>Bacillati</taxon>
        <taxon>Bacillota</taxon>
        <taxon>Negativicutes</taxon>
        <taxon>Selenomonadales</taxon>
        <taxon>Sporomusaceae</taxon>
        <taxon>Methylomusa</taxon>
    </lineage>
</organism>
<dbReference type="SMART" id="SM00100">
    <property type="entry name" value="cNMP"/>
    <property type="match status" value="1"/>
</dbReference>
<dbReference type="GO" id="GO:0005829">
    <property type="term" value="C:cytosol"/>
    <property type="evidence" value="ECO:0007669"/>
    <property type="project" value="TreeGrafter"/>
</dbReference>
<dbReference type="InterPro" id="IPR036390">
    <property type="entry name" value="WH_DNA-bd_sf"/>
</dbReference>
<accession>A0A348AND5</accession>
<dbReference type="Proteomes" id="UP000276437">
    <property type="component" value="Chromosome"/>
</dbReference>
<dbReference type="PROSITE" id="PS51063">
    <property type="entry name" value="HTH_CRP_2"/>
    <property type="match status" value="1"/>
</dbReference>
<feature type="domain" description="Cyclic nucleotide-binding" evidence="4">
    <location>
        <begin position="17"/>
        <end position="138"/>
    </location>
</feature>
<dbReference type="Gene3D" id="1.10.10.10">
    <property type="entry name" value="Winged helix-like DNA-binding domain superfamily/Winged helix DNA-binding domain"/>
    <property type="match status" value="1"/>
</dbReference>
<keyword evidence="6" id="KW-0675">Receptor</keyword>
<dbReference type="GO" id="GO:0003700">
    <property type="term" value="F:DNA-binding transcription factor activity"/>
    <property type="evidence" value="ECO:0007669"/>
    <property type="project" value="TreeGrafter"/>
</dbReference>
<evidence type="ECO:0000313" key="7">
    <source>
        <dbReference type="Proteomes" id="UP000276437"/>
    </source>
</evidence>
<dbReference type="PROSITE" id="PS50042">
    <property type="entry name" value="CNMP_BINDING_3"/>
    <property type="match status" value="1"/>
</dbReference>
<name>A0A348AND5_9FIRM</name>
<protein>
    <submittedName>
        <fullName evidence="6">cAMP receptor protein</fullName>
    </submittedName>
</protein>
<dbReference type="InterPro" id="IPR018490">
    <property type="entry name" value="cNMP-bd_dom_sf"/>
</dbReference>
<evidence type="ECO:0000313" key="6">
    <source>
        <dbReference type="EMBL" id="BBB92583.1"/>
    </source>
</evidence>
<feature type="domain" description="HTH crp-type" evidence="5">
    <location>
        <begin position="152"/>
        <end position="225"/>
    </location>
</feature>
<keyword evidence="1" id="KW-0805">Transcription regulation</keyword>
<evidence type="ECO:0000256" key="3">
    <source>
        <dbReference type="ARBA" id="ARBA00023163"/>
    </source>
</evidence>
<dbReference type="InterPro" id="IPR014710">
    <property type="entry name" value="RmlC-like_jellyroll"/>
</dbReference>
<dbReference type="InterPro" id="IPR036388">
    <property type="entry name" value="WH-like_DNA-bd_sf"/>
</dbReference>